<dbReference type="PROSITE" id="PS00798">
    <property type="entry name" value="ALDOKETO_REDUCTASE_1"/>
    <property type="match status" value="2"/>
</dbReference>
<organism evidence="4 5">
    <name type="scientific">Triticum aestivum</name>
    <name type="common">Wheat</name>
    <dbReference type="NCBI Taxonomy" id="4565"/>
    <lineage>
        <taxon>Eukaryota</taxon>
        <taxon>Viridiplantae</taxon>
        <taxon>Streptophyta</taxon>
        <taxon>Embryophyta</taxon>
        <taxon>Tracheophyta</taxon>
        <taxon>Spermatophyta</taxon>
        <taxon>Magnoliopsida</taxon>
        <taxon>Liliopsida</taxon>
        <taxon>Poales</taxon>
        <taxon>Poaceae</taxon>
        <taxon>BOP clade</taxon>
        <taxon>Pooideae</taxon>
        <taxon>Triticodae</taxon>
        <taxon>Triticeae</taxon>
        <taxon>Triticinae</taxon>
        <taxon>Triticum</taxon>
    </lineage>
</organism>
<dbReference type="PRINTS" id="PR00069">
    <property type="entry name" value="ALDKETRDTASE"/>
</dbReference>
<dbReference type="AlphaFoldDB" id="A0A7H4LIV8"/>
<proteinExistence type="inferred from homology"/>
<evidence type="ECO:0000313" key="4">
    <source>
        <dbReference type="EMBL" id="SPT18546.1"/>
    </source>
</evidence>
<evidence type="ECO:0000256" key="2">
    <source>
        <dbReference type="ARBA" id="ARBA00022857"/>
    </source>
</evidence>
<dbReference type="Pfam" id="PF00248">
    <property type="entry name" value="Aldo_ket_red"/>
    <property type="match status" value="2"/>
</dbReference>
<accession>A0A7H4LIV8</accession>
<evidence type="ECO:0000259" key="3">
    <source>
        <dbReference type="Pfam" id="PF00248"/>
    </source>
</evidence>
<dbReference type="FunFam" id="3.20.20.100:FF:000013">
    <property type="entry name" value="NADPH-dependent codeinone reductase 1-1"/>
    <property type="match status" value="1"/>
</dbReference>
<dbReference type="InterPro" id="IPR023210">
    <property type="entry name" value="NADP_OxRdtase_dom"/>
</dbReference>
<dbReference type="InterPro" id="IPR020471">
    <property type="entry name" value="AKR"/>
</dbReference>
<dbReference type="GO" id="GO:0016491">
    <property type="term" value="F:oxidoreductase activity"/>
    <property type="evidence" value="ECO:0007669"/>
    <property type="project" value="InterPro"/>
</dbReference>
<dbReference type="Proteomes" id="UP000280104">
    <property type="component" value="Chromosome II"/>
</dbReference>
<comment type="similarity">
    <text evidence="1">Belongs to the aldo/keto reductase family.</text>
</comment>
<dbReference type="EMBL" id="LS480641">
    <property type="protein sequence ID" value="SPT18546.1"/>
    <property type="molecule type" value="Genomic_DNA"/>
</dbReference>
<feature type="domain" description="NADP-dependent oxidoreductase" evidence="3">
    <location>
        <begin position="28"/>
        <end position="267"/>
    </location>
</feature>
<name>A0A7H4LIV8_WHEAT</name>
<dbReference type="PANTHER" id="PTHR11732">
    <property type="entry name" value="ALDO/KETO REDUCTASE"/>
    <property type="match status" value="1"/>
</dbReference>
<dbReference type="SUPFAM" id="SSF51430">
    <property type="entry name" value="NAD(P)-linked oxidoreductase"/>
    <property type="match status" value="2"/>
</dbReference>
<keyword evidence="2" id="KW-0521">NADP</keyword>
<dbReference type="InterPro" id="IPR018170">
    <property type="entry name" value="Aldo/ket_reductase_CS"/>
</dbReference>
<evidence type="ECO:0000313" key="5">
    <source>
        <dbReference type="Proteomes" id="UP000280104"/>
    </source>
</evidence>
<gene>
    <name evidence="4" type="ORF">CAMPLR22A2D_LOCUS3158</name>
</gene>
<protein>
    <recommendedName>
        <fullName evidence="3">NADP-dependent oxidoreductase domain-containing protein</fullName>
    </recommendedName>
</protein>
<dbReference type="PROSITE" id="PS00063">
    <property type="entry name" value="ALDOKETO_REDUCTASE_3"/>
    <property type="match status" value="1"/>
</dbReference>
<dbReference type="PROSITE" id="PS00062">
    <property type="entry name" value="ALDOKETO_REDUCTASE_2"/>
    <property type="match status" value="2"/>
</dbReference>
<feature type="domain" description="NADP-dependent oxidoreductase" evidence="3">
    <location>
        <begin position="339"/>
        <end position="567"/>
    </location>
</feature>
<dbReference type="Gene3D" id="3.20.20.100">
    <property type="entry name" value="NADP-dependent oxidoreductase domain"/>
    <property type="match status" value="2"/>
</dbReference>
<reference evidence="4 5" key="1">
    <citation type="submission" date="2018-05" db="EMBL/GenBank/DDBJ databases">
        <authorList>
            <person name="Thind KAUR A."/>
        </authorList>
    </citation>
    <scope>NUCLEOTIDE SEQUENCE [LARGE SCALE GENOMIC DNA]</scope>
</reference>
<dbReference type="InterPro" id="IPR036812">
    <property type="entry name" value="NAD(P)_OxRdtase_dom_sf"/>
</dbReference>
<evidence type="ECO:0000256" key="1">
    <source>
        <dbReference type="ARBA" id="ARBA00007905"/>
    </source>
</evidence>
<sequence length="589" mass="64624">MASPSGSSRSSKIPEFLAGSGGRPVPALGIGTASFPFVAEDVKNAVLAALEIGYRHLDTASVYPSEHLVGEAVAEAARRGVIASREEVFVTTKVWCTQCHPDLVLPSLKESLQEDIVQMDLKGVWQAMEGCHRLGLAKMIGVSNFTMKKLQELLQIAKIPPAVNQVELNPAWQQKKLIEFCKERGIHVTAYSPLGGQSRTSKINAVLQSEILKEIAEARGKSVAQISLRWIFEQGASMVAKSMKKERLQENLEIFDWELTDEDRLKITRIPQYKKVTVLAILCPEGDPSVDLSEPVARPVLEPQDKTSSITLQRRRMASTTAVPEVALRSGDARPMPAIGMGTAKLPVVPETTVKAVLEAVVVGYRHFDTASMYATERPLGEALAEAVRRGLLASREEVFVTSKLWCTQCHPHLVLPSLRESLQNLQMEYVDLYLIHWPISLKPGPAVFPVKREDAVPFDFAGVWRAMEECHRLGLAKAIGVSNFTTSHLHKLLAAATVPPAVNQVEMNPVWQQRKLREYCAEKGIHVAAYSPLGGQNWSGDGNAVLDSEVLAEIAKARGKTVAQVVYTTPVTFLLATARSTCSPYDTN</sequence>